<dbReference type="OMA" id="MNINEAY"/>
<dbReference type="HOGENOM" id="CLU_020140_0_1_1"/>
<dbReference type="CDD" id="cd06257">
    <property type="entry name" value="DnaJ"/>
    <property type="match status" value="1"/>
</dbReference>
<dbReference type="Pfam" id="PF00226">
    <property type="entry name" value="DnaJ"/>
    <property type="match status" value="1"/>
</dbReference>
<dbReference type="Proteomes" id="UP000030746">
    <property type="component" value="Unassembled WGS sequence"/>
</dbReference>
<dbReference type="Gene3D" id="1.10.287.110">
    <property type="entry name" value="DnaJ domain"/>
    <property type="match status" value="1"/>
</dbReference>
<accession>V4A6A5</accession>
<dbReference type="CTD" id="20246826"/>
<dbReference type="InterPro" id="IPR001623">
    <property type="entry name" value="DnaJ_domain"/>
</dbReference>
<dbReference type="InterPro" id="IPR036869">
    <property type="entry name" value="J_dom_sf"/>
</dbReference>
<feature type="signal peptide" evidence="1">
    <location>
        <begin position="1"/>
        <end position="17"/>
    </location>
</feature>
<sequence>MKFSLFIISYILVVIESKDLYETLGVTKSASTQEIKQAYKKLAREWHPDKNSDPSAADVFTKINEAYEVSSYKEKRAAYDNFGHTAGHQEPQRHGFHYGGFQTFDEFFGGGGGFRFNHYGNKDSVIGKYTITLRKYESIIVPESHFKPCFIYVYSDFCFNCMRVEPLIEKILVELDNIGLCVGTFHARDSSSLTSHLRIHNVPSILSIVNGRPSFFNDHLSMQILRNYVRGLFPKSTLTKITDTNYEKFLSGYSDNRIRGIFFSPKNEPSTRLLAPAFYYQERVAFGFVCTHSNEAIILLNKLNINRNRDTLLLFNEDATNPVASVTMQQLSRKTVDELIDSNLYLQLPRLSSQSLFDKLCPEESRRKSRRLCVVLVTKKANEHDNHRALFRQFAVDSKFPQERVRFTYMYEDTQEKFIKALTMGNKTRSNDVLEVAILWKMDTKRINYEFLEYGWNIRENSIGLSRNSLNARLHELLENNGYLMYKVVVPEVYNEHALVCIL</sequence>
<dbReference type="OrthoDB" id="10065037at2759"/>
<dbReference type="InterPro" id="IPR052448">
    <property type="entry name" value="DnaJ_C16_autophagy_reg"/>
</dbReference>
<proteinExistence type="predicted"/>
<dbReference type="PANTHER" id="PTHR44303:SF2">
    <property type="entry name" value="DNAJ HOMOLOG SUBFAMILY C MEMBER 16"/>
    <property type="match status" value="1"/>
</dbReference>
<dbReference type="PRINTS" id="PR00625">
    <property type="entry name" value="JDOMAIN"/>
</dbReference>
<dbReference type="RefSeq" id="XP_009060482.1">
    <property type="nucleotide sequence ID" value="XM_009062234.1"/>
</dbReference>
<dbReference type="SUPFAM" id="SSF52833">
    <property type="entry name" value="Thioredoxin-like"/>
    <property type="match status" value="1"/>
</dbReference>
<gene>
    <name evidence="3" type="ORF">LOTGIDRAFT_218980</name>
</gene>
<dbReference type="InterPro" id="IPR036249">
    <property type="entry name" value="Thioredoxin-like_sf"/>
</dbReference>
<dbReference type="SUPFAM" id="SSF46565">
    <property type="entry name" value="Chaperone J-domain"/>
    <property type="match status" value="1"/>
</dbReference>
<dbReference type="STRING" id="225164.V4A6A5"/>
<evidence type="ECO:0000259" key="2">
    <source>
        <dbReference type="PROSITE" id="PS50076"/>
    </source>
</evidence>
<feature type="domain" description="J" evidence="2">
    <location>
        <begin position="19"/>
        <end position="83"/>
    </location>
</feature>
<dbReference type="KEGG" id="lgi:LOTGIDRAFT_218980"/>
<organism evidence="3 4">
    <name type="scientific">Lottia gigantea</name>
    <name type="common">Giant owl limpet</name>
    <dbReference type="NCBI Taxonomy" id="225164"/>
    <lineage>
        <taxon>Eukaryota</taxon>
        <taxon>Metazoa</taxon>
        <taxon>Spiralia</taxon>
        <taxon>Lophotrochozoa</taxon>
        <taxon>Mollusca</taxon>
        <taxon>Gastropoda</taxon>
        <taxon>Patellogastropoda</taxon>
        <taxon>Lottioidea</taxon>
        <taxon>Lottiidae</taxon>
        <taxon>Lottia</taxon>
    </lineage>
</organism>
<keyword evidence="4" id="KW-1185">Reference proteome</keyword>
<keyword evidence="1" id="KW-0732">Signal</keyword>
<evidence type="ECO:0000256" key="1">
    <source>
        <dbReference type="SAM" id="SignalP"/>
    </source>
</evidence>
<dbReference type="AlphaFoldDB" id="V4A6A5"/>
<dbReference type="PROSITE" id="PS50076">
    <property type="entry name" value="DNAJ_2"/>
    <property type="match status" value="1"/>
</dbReference>
<name>V4A6A5_LOTGI</name>
<evidence type="ECO:0000313" key="4">
    <source>
        <dbReference type="Proteomes" id="UP000030746"/>
    </source>
</evidence>
<dbReference type="EMBL" id="KB202620">
    <property type="protein sequence ID" value="ESO88811.1"/>
    <property type="molecule type" value="Genomic_DNA"/>
</dbReference>
<protein>
    <recommendedName>
        <fullName evidence="2">J domain-containing protein</fullName>
    </recommendedName>
</protein>
<feature type="chain" id="PRO_5004716402" description="J domain-containing protein" evidence="1">
    <location>
        <begin position="18"/>
        <end position="503"/>
    </location>
</feature>
<dbReference type="SMART" id="SM00271">
    <property type="entry name" value="DnaJ"/>
    <property type="match status" value="1"/>
</dbReference>
<dbReference type="GeneID" id="20246826"/>
<evidence type="ECO:0000313" key="3">
    <source>
        <dbReference type="EMBL" id="ESO88811.1"/>
    </source>
</evidence>
<reference evidence="3 4" key="1">
    <citation type="journal article" date="2013" name="Nature">
        <title>Insights into bilaterian evolution from three spiralian genomes.</title>
        <authorList>
            <person name="Simakov O."/>
            <person name="Marletaz F."/>
            <person name="Cho S.J."/>
            <person name="Edsinger-Gonzales E."/>
            <person name="Havlak P."/>
            <person name="Hellsten U."/>
            <person name="Kuo D.H."/>
            <person name="Larsson T."/>
            <person name="Lv J."/>
            <person name="Arendt D."/>
            <person name="Savage R."/>
            <person name="Osoegawa K."/>
            <person name="de Jong P."/>
            <person name="Grimwood J."/>
            <person name="Chapman J.A."/>
            <person name="Shapiro H."/>
            <person name="Aerts A."/>
            <person name="Otillar R.P."/>
            <person name="Terry A.Y."/>
            <person name="Boore J.L."/>
            <person name="Grigoriev I.V."/>
            <person name="Lindberg D.R."/>
            <person name="Seaver E.C."/>
            <person name="Weisblat D.A."/>
            <person name="Putnam N.H."/>
            <person name="Rokhsar D.S."/>
        </authorList>
    </citation>
    <scope>NUCLEOTIDE SEQUENCE [LARGE SCALE GENOMIC DNA]</scope>
</reference>
<dbReference type="PANTHER" id="PTHR44303">
    <property type="entry name" value="DNAJ HOMOLOG SUBFAMILY C MEMBER 16"/>
    <property type="match status" value="1"/>
</dbReference>
<dbReference type="Gene3D" id="3.40.30.10">
    <property type="entry name" value="Glutaredoxin"/>
    <property type="match status" value="1"/>
</dbReference>